<reference evidence="4" key="2">
    <citation type="submission" date="2015-01" db="EMBL/GenBank/DDBJ databases">
        <title>Evolutionary Origins and Diversification of the Mycorrhizal Mutualists.</title>
        <authorList>
            <consortium name="DOE Joint Genome Institute"/>
            <consortium name="Mycorrhizal Genomics Consortium"/>
            <person name="Kohler A."/>
            <person name="Kuo A."/>
            <person name="Nagy L.G."/>
            <person name="Floudas D."/>
            <person name="Copeland A."/>
            <person name="Barry K.W."/>
            <person name="Cichocki N."/>
            <person name="Veneault-Fourrey C."/>
            <person name="LaButti K."/>
            <person name="Lindquist E.A."/>
            <person name="Lipzen A."/>
            <person name="Lundell T."/>
            <person name="Morin E."/>
            <person name="Murat C."/>
            <person name="Riley R."/>
            <person name="Ohm R."/>
            <person name="Sun H."/>
            <person name="Tunlid A."/>
            <person name="Henrissat B."/>
            <person name="Grigoriev I.V."/>
            <person name="Hibbett D.S."/>
            <person name="Martin F."/>
        </authorList>
    </citation>
    <scope>NUCLEOTIDE SEQUENCE [LARGE SCALE GENOMIC DNA]</scope>
    <source>
        <strain evidence="4">Zn</strain>
    </source>
</reference>
<dbReference type="GO" id="GO:0003700">
    <property type="term" value="F:DNA-binding transcription factor activity"/>
    <property type="evidence" value="ECO:0007669"/>
    <property type="project" value="InterPro"/>
</dbReference>
<dbReference type="PANTHER" id="PTHR46910:SF25">
    <property type="entry name" value="ABC-TRANSPORTER-REGULATING TRANSCRIPTION FACTOR"/>
    <property type="match status" value="1"/>
</dbReference>
<dbReference type="Proteomes" id="UP000054321">
    <property type="component" value="Unassembled WGS sequence"/>
</dbReference>
<dbReference type="Pfam" id="PF04082">
    <property type="entry name" value="Fungal_trans"/>
    <property type="match status" value="1"/>
</dbReference>
<dbReference type="PANTHER" id="PTHR46910">
    <property type="entry name" value="TRANSCRIPTION FACTOR PDR1"/>
    <property type="match status" value="1"/>
</dbReference>
<dbReference type="SMART" id="SM00906">
    <property type="entry name" value="Fungal_trans"/>
    <property type="match status" value="1"/>
</dbReference>
<evidence type="ECO:0000313" key="4">
    <source>
        <dbReference type="Proteomes" id="UP000054321"/>
    </source>
</evidence>
<dbReference type="STRING" id="913774.A0A0C3GSK9"/>
<organism evidence="3 4">
    <name type="scientific">Oidiodendron maius (strain Zn)</name>
    <dbReference type="NCBI Taxonomy" id="913774"/>
    <lineage>
        <taxon>Eukaryota</taxon>
        <taxon>Fungi</taxon>
        <taxon>Dikarya</taxon>
        <taxon>Ascomycota</taxon>
        <taxon>Pezizomycotina</taxon>
        <taxon>Leotiomycetes</taxon>
        <taxon>Leotiomycetes incertae sedis</taxon>
        <taxon>Myxotrichaceae</taxon>
        <taxon>Oidiodendron</taxon>
    </lineage>
</organism>
<dbReference type="EMBL" id="KN832890">
    <property type="protein sequence ID" value="KIM94274.1"/>
    <property type="molecule type" value="Genomic_DNA"/>
</dbReference>
<dbReference type="OrthoDB" id="2123952at2759"/>
<dbReference type="InParanoid" id="A0A0C3GSK9"/>
<evidence type="ECO:0000256" key="1">
    <source>
        <dbReference type="ARBA" id="ARBA00023242"/>
    </source>
</evidence>
<dbReference type="InterPro" id="IPR007219">
    <property type="entry name" value="XnlR_reg_dom"/>
</dbReference>
<gene>
    <name evidence="3" type="ORF">OIDMADRAFT_136242</name>
</gene>
<name>A0A0C3GSK9_OIDMZ</name>
<sequence length="547" mass="61680">MENRIERLERAITISGLDTKQNKLQASIKSGDIKSQIGLSDKLSILMINEKGDSSYIGSSSGYSLFSFQGLQWIANKTKWADLELLLSQMTGHYRADWHHGNWCSFQGDIWNPAPAGDREPIPARNFAIKYVNIYFDVFNAVYPLYNRSIFDEHLHRQYSGNPPESIAWYASLNVVIAIGILSERMHCIKPNTVGDTGPSYELSWKYFRNATSCFTQLLFTDVSLMAVAALTGMAVVLQTTSSPHSAYILTSTAVRLSHSLGLDQPCDDFRISPAEIEQRLNVFWIVYMMDKGICLRYGRPSTINDEDIAVDLPRWESDIDRCRSGRGKFYAFPSLTRLALLESKVHSELYSARSRSKSDEEMLICIGTLDAELQDWKAALPIEVRPDHDIQCHDSSFLSVILLHFSYYNCLSAIHRVPLHLGLEIMDSNIRNCSLNPRLNYSAVICTHTARAVIDMLDFFSHDASPERANLIWISTHYLFCAFLVLFGNILEHPGDPDAFTDLNRLNLVTKLMSPPSATGHLSGYIRTLKTFEELANIAAAFLTCS</sequence>
<protein>
    <recommendedName>
        <fullName evidence="2">Xylanolytic transcriptional activator regulatory domain-containing protein</fullName>
    </recommendedName>
</protein>
<dbReference type="HOGENOM" id="CLU_011099_2_1_1"/>
<feature type="domain" description="Xylanolytic transcriptional activator regulatory" evidence="2">
    <location>
        <begin position="247"/>
        <end position="320"/>
    </location>
</feature>
<keyword evidence="4" id="KW-1185">Reference proteome</keyword>
<evidence type="ECO:0000259" key="2">
    <source>
        <dbReference type="SMART" id="SM00906"/>
    </source>
</evidence>
<dbReference type="GO" id="GO:0008270">
    <property type="term" value="F:zinc ion binding"/>
    <property type="evidence" value="ECO:0007669"/>
    <property type="project" value="InterPro"/>
</dbReference>
<dbReference type="GO" id="GO:0003677">
    <property type="term" value="F:DNA binding"/>
    <property type="evidence" value="ECO:0007669"/>
    <property type="project" value="InterPro"/>
</dbReference>
<dbReference type="InterPro" id="IPR050987">
    <property type="entry name" value="AtrR-like"/>
</dbReference>
<dbReference type="AlphaFoldDB" id="A0A0C3GSK9"/>
<proteinExistence type="predicted"/>
<accession>A0A0C3GSK9</accession>
<dbReference type="GO" id="GO:0006351">
    <property type="term" value="P:DNA-templated transcription"/>
    <property type="evidence" value="ECO:0007669"/>
    <property type="project" value="InterPro"/>
</dbReference>
<dbReference type="CDD" id="cd12148">
    <property type="entry name" value="fungal_TF_MHR"/>
    <property type="match status" value="1"/>
</dbReference>
<reference evidence="3 4" key="1">
    <citation type="submission" date="2014-04" db="EMBL/GenBank/DDBJ databases">
        <authorList>
            <consortium name="DOE Joint Genome Institute"/>
            <person name="Kuo A."/>
            <person name="Martino E."/>
            <person name="Perotto S."/>
            <person name="Kohler A."/>
            <person name="Nagy L.G."/>
            <person name="Floudas D."/>
            <person name="Copeland A."/>
            <person name="Barry K.W."/>
            <person name="Cichocki N."/>
            <person name="Veneault-Fourrey C."/>
            <person name="LaButti K."/>
            <person name="Lindquist E.A."/>
            <person name="Lipzen A."/>
            <person name="Lundell T."/>
            <person name="Morin E."/>
            <person name="Murat C."/>
            <person name="Sun H."/>
            <person name="Tunlid A."/>
            <person name="Henrissat B."/>
            <person name="Grigoriev I.V."/>
            <person name="Hibbett D.S."/>
            <person name="Martin F."/>
            <person name="Nordberg H.P."/>
            <person name="Cantor M.N."/>
            <person name="Hua S.X."/>
        </authorList>
    </citation>
    <scope>NUCLEOTIDE SEQUENCE [LARGE SCALE GENOMIC DNA]</scope>
    <source>
        <strain evidence="3 4">Zn</strain>
    </source>
</reference>
<evidence type="ECO:0000313" key="3">
    <source>
        <dbReference type="EMBL" id="KIM94274.1"/>
    </source>
</evidence>
<keyword evidence="1" id="KW-0539">Nucleus</keyword>